<protein>
    <submittedName>
        <fullName evidence="2">Uncharacterized protein</fullName>
    </submittedName>
</protein>
<proteinExistence type="predicted"/>
<gene>
    <name evidence="2" type="ORF">FIC94_06665</name>
</gene>
<feature type="region of interest" description="Disordered" evidence="1">
    <location>
        <begin position="30"/>
        <end position="59"/>
    </location>
</feature>
<evidence type="ECO:0000313" key="3">
    <source>
        <dbReference type="Proteomes" id="UP000312784"/>
    </source>
</evidence>
<dbReference type="EMBL" id="VEWL01000003">
    <property type="protein sequence ID" value="TNV16860.1"/>
    <property type="molecule type" value="Genomic_DNA"/>
</dbReference>
<evidence type="ECO:0000256" key="1">
    <source>
        <dbReference type="SAM" id="MobiDB-lite"/>
    </source>
</evidence>
<reference evidence="2 3" key="1">
    <citation type="submission" date="2019-06" db="EMBL/GenBank/DDBJ databases">
        <title>Ochrobactrum cricket sp.nov., isolated from the insect Teleogryllus occipitalis living in deserted cropland.</title>
        <authorList>
            <person name="Hu M."/>
        </authorList>
    </citation>
    <scope>NUCLEOTIDE SEQUENCE [LARGE SCALE GENOMIC DNA]</scope>
    <source>
        <strain evidence="2 3">LCB8</strain>
    </source>
</reference>
<sequence length="59" mass="6575">MVIEFTPPPRTRYRNTALLLPAVFEDQAAHPPPARPFSFCEPPQNLHKPNAPSVDNPSP</sequence>
<comment type="caution">
    <text evidence="2">The sequence shown here is derived from an EMBL/GenBank/DDBJ whole genome shotgun (WGS) entry which is preliminary data.</text>
</comment>
<accession>A0ABY2Y5Q9</accession>
<keyword evidence="3" id="KW-1185">Reference proteome</keyword>
<evidence type="ECO:0000313" key="2">
    <source>
        <dbReference type="EMBL" id="TNV16860.1"/>
    </source>
</evidence>
<organism evidence="2 3">
    <name type="scientific">Ochrobactrum teleogrylli</name>
    <dbReference type="NCBI Taxonomy" id="2479765"/>
    <lineage>
        <taxon>Bacteria</taxon>
        <taxon>Pseudomonadati</taxon>
        <taxon>Pseudomonadota</taxon>
        <taxon>Alphaproteobacteria</taxon>
        <taxon>Hyphomicrobiales</taxon>
        <taxon>Brucellaceae</taxon>
        <taxon>Brucella/Ochrobactrum group</taxon>
        <taxon>Ochrobactrum</taxon>
    </lineage>
</organism>
<dbReference type="Proteomes" id="UP000312784">
    <property type="component" value="Unassembled WGS sequence"/>
</dbReference>
<name>A0ABY2Y5Q9_9HYPH</name>